<evidence type="ECO:0000313" key="4">
    <source>
        <dbReference type="Proteomes" id="UP000583101"/>
    </source>
</evidence>
<evidence type="ECO:0000313" key="1">
    <source>
        <dbReference type="EMBL" id="MBB3967873.1"/>
    </source>
</evidence>
<evidence type="ECO:0000313" key="2">
    <source>
        <dbReference type="EMBL" id="TEW69085.1"/>
    </source>
</evidence>
<comment type="caution">
    <text evidence="2">The sequence shown here is derived from an EMBL/GenBank/DDBJ whole genome shotgun (WGS) entry which is preliminary data.</text>
</comment>
<reference evidence="2 3" key="1">
    <citation type="journal article" date="2016" name="Int. J. Syst. Evol. Microbiol.">
        <title>Proposal of Mucilaginibacter phyllosphaerae sp. nov. isolated from the phyllosphere of Galium album.</title>
        <authorList>
            <person name="Aydogan E.L."/>
            <person name="Busse H.J."/>
            <person name="Moser G."/>
            <person name="Muller C."/>
            <person name="Kampfer P."/>
            <person name="Glaeser S.P."/>
        </authorList>
    </citation>
    <scope>NUCLEOTIDE SEQUENCE [LARGE SCALE GENOMIC DNA]</scope>
    <source>
        <strain evidence="2 3">PP-F2FG21</strain>
    </source>
</reference>
<dbReference type="EMBL" id="JACIEG010000001">
    <property type="protein sequence ID" value="MBB3967873.1"/>
    <property type="molecule type" value="Genomic_DNA"/>
</dbReference>
<dbReference type="RefSeq" id="WP_134334921.1">
    <property type="nucleotide sequence ID" value="NZ_BMCZ01000001.1"/>
</dbReference>
<name>A0A4Y8AKP3_9SPHI</name>
<reference evidence="2" key="2">
    <citation type="submission" date="2019-03" db="EMBL/GenBank/DDBJ databases">
        <authorList>
            <person name="Yan Y.-Q."/>
            <person name="Du Z.-J."/>
        </authorList>
    </citation>
    <scope>NUCLEOTIDE SEQUENCE</scope>
    <source>
        <strain evidence="2">PP-F2FG21</strain>
    </source>
</reference>
<dbReference type="OrthoDB" id="964329at2"/>
<keyword evidence="4" id="KW-1185">Reference proteome</keyword>
<dbReference type="Proteomes" id="UP000297248">
    <property type="component" value="Unassembled WGS sequence"/>
</dbReference>
<sequence length="72" mass="8164">MVRTIVKPGNQSILIQVPKDFIGKQVEIIAFTIDEAEAKTINNVNIQTHFASEAILAKDWLNEEEDIAWQNL</sequence>
<evidence type="ECO:0008006" key="5">
    <source>
        <dbReference type="Google" id="ProtNLM"/>
    </source>
</evidence>
<accession>A0A4Y8AKP3</accession>
<dbReference type="AlphaFoldDB" id="A0A4Y8AKP3"/>
<reference evidence="1 4" key="3">
    <citation type="submission" date="2020-08" db="EMBL/GenBank/DDBJ databases">
        <title>Genomic Encyclopedia of Type Strains, Phase IV (KMG-IV): sequencing the most valuable type-strain genomes for metagenomic binning, comparative biology and taxonomic classification.</title>
        <authorList>
            <person name="Goeker M."/>
        </authorList>
    </citation>
    <scope>NUCLEOTIDE SEQUENCE [LARGE SCALE GENOMIC DNA]</scope>
    <source>
        <strain evidence="1 4">DSM 100995</strain>
    </source>
</reference>
<protein>
    <recommendedName>
        <fullName evidence="5">DUF2281 domain-containing protein</fullName>
    </recommendedName>
</protein>
<evidence type="ECO:0000313" key="3">
    <source>
        <dbReference type="Proteomes" id="UP000297248"/>
    </source>
</evidence>
<proteinExistence type="predicted"/>
<dbReference type="Proteomes" id="UP000583101">
    <property type="component" value="Unassembled WGS sequence"/>
</dbReference>
<organism evidence="2 3">
    <name type="scientific">Mucilaginibacter phyllosphaerae</name>
    <dbReference type="NCBI Taxonomy" id="1812349"/>
    <lineage>
        <taxon>Bacteria</taxon>
        <taxon>Pseudomonadati</taxon>
        <taxon>Bacteroidota</taxon>
        <taxon>Sphingobacteriia</taxon>
        <taxon>Sphingobacteriales</taxon>
        <taxon>Sphingobacteriaceae</taxon>
        <taxon>Mucilaginibacter</taxon>
    </lineage>
</organism>
<dbReference type="EMBL" id="SNQG01000001">
    <property type="protein sequence ID" value="TEW69085.1"/>
    <property type="molecule type" value="Genomic_DNA"/>
</dbReference>
<gene>
    <name evidence="2" type="ORF">E2R65_02665</name>
    <name evidence="1" type="ORF">GGR35_000459</name>
</gene>